<proteinExistence type="predicted"/>
<reference evidence="2" key="1">
    <citation type="journal article" date="2022" name="Mol. Ecol. Resour.">
        <title>The genomes of chicory, endive, great burdock and yacon provide insights into Asteraceae palaeo-polyploidization history and plant inulin production.</title>
        <authorList>
            <person name="Fan W."/>
            <person name="Wang S."/>
            <person name="Wang H."/>
            <person name="Wang A."/>
            <person name="Jiang F."/>
            <person name="Liu H."/>
            <person name="Zhao H."/>
            <person name="Xu D."/>
            <person name="Zhang Y."/>
        </authorList>
    </citation>
    <scope>NUCLEOTIDE SEQUENCE [LARGE SCALE GENOMIC DNA]</scope>
    <source>
        <strain evidence="2">cv. Punajuju</strain>
    </source>
</reference>
<evidence type="ECO:0000313" key="2">
    <source>
        <dbReference type="Proteomes" id="UP001055811"/>
    </source>
</evidence>
<dbReference type="EMBL" id="CM042015">
    <property type="protein sequence ID" value="KAI3710185.1"/>
    <property type="molecule type" value="Genomic_DNA"/>
</dbReference>
<sequence>MPVKLYTKKDPLDHSVKLETIAALCNGYVGADLEALCREATMCALKRSSNKNNICRSQMDYWKSARSIVGPSITRGVTVEIPKVSWDDIGGLHDLKVGLLEHIASSCRKSLAAVAVRLHSFDLEAQSISLLRRQAPPDHRSSRPARALHSKSPIDFSAASTPSLQST</sequence>
<gene>
    <name evidence="1" type="ORF">L2E82_39959</name>
</gene>
<dbReference type="Proteomes" id="UP001055811">
    <property type="component" value="Linkage Group LG07"/>
</dbReference>
<organism evidence="1 2">
    <name type="scientific">Cichorium intybus</name>
    <name type="common">Chicory</name>
    <dbReference type="NCBI Taxonomy" id="13427"/>
    <lineage>
        <taxon>Eukaryota</taxon>
        <taxon>Viridiplantae</taxon>
        <taxon>Streptophyta</taxon>
        <taxon>Embryophyta</taxon>
        <taxon>Tracheophyta</taxon>
        <taxon>Spermatophyta</taxon>
        <taxon>Magnoliopsida</taxon>
        <taxon>eudicotyledons</taxon>
        <taxon>Gunneridae</taxon>
        <taxon>Pentapetalae</taxon>
        <taxon>asterids</taxon>
        <taxon>campanulids</taxon>
        <taxon>Asterales</taxon>
        <taxon>Asteraceae</taxon>
        <taxon>Cichorioideae</taxon>
        <taxon>Cichorieae</taxon>
        <taxon>Cichoriinae</taxon>
        <taxon>Cichorium</taxon>
    </lineage>
</organism>
<evidence type="ECO:0000313" key="1">
    <source>
        <dbReference type="EMBL" id="KAI3710185.1"/>
    </source>
</evidence>
<protein>
    <submittedName>
        <fullName evidence="1">Uncharacterized protein</fullName>
    </submittedName>
</protein>
<reference evidence="1 2" key="2">
    <citation type="journal article" date="2022" name="Mol. Ecol. Resour.">
        <title>The genomes of chicory, endive, great burdock and yacon provide insights into Asteraceae paleo-polyploidization history and plant inulin production.</title>
        <authorList>
            <person name="Fan W."/>
            <person name="Wang S."/>
            <person name="Wang H."/>
            <person name="Wang A."/>
            <person name="Jiang F."/>
            <person name="Liu H."/>
            <person name="Zhao H."/>
            <person name="Xu D."/>
            <person name="Zhang Y."/>
        </authorList>
    </citation>
    <scope>NUCLEOTIDE SEQUENCE [LARGE SCALE GENOMIC DNA]</scope>
    <source>
        <strain evidence="2">cv. Punajuju</strain>
        <tissue evidence="1">Leaves</tissue>
    </source>
</reference>
<comment type="caution">
    <text evidence="1">The sequence shown here is derived from an EMBL/GenBank/DDBJ whole genome shotgun (WGS) entry which is preliminary data.</text>
</comment>
<accession>A0ACB9AP22</accession>
<keyword evidence="2" id="KW-1185">Reference proteome</keyword>
<name>A0ACB9AP22_CICIN</name>